<evidence type="ECO:0000256" key="1">
    <source>
        <dbReference type="ARBA" id="ARBA00023015"/>
    </source>
</evidence>
<dbReference type="InterPro" id="IPR011711">
    <property type="entry name" value="GntR_C"/>
</dbReference>
<dbReference type="Pfam" id="PF00392">
    <property type="entry name" value="GntR"/>
    <property type="match status" value="1"/>
</dbReference>
<protein>
    <submittedName>
        <fullName evidence="5">GntR family transcriptional regulator</fullName>
    </submittedName>
</protein>
<dbReference type="Pfam" id="PF07729">
    <property type="entry name" value="FCD"/>
    <property type="match status" value="1"/>
</dbReference>
<dbReference type="EMBL" id="PKOZ01000014">
    <property type="protein sequence ID" value="PQD94099.1"/>
    <property type="molecule type" value="Genomic_DNA"/>
</dbReference>
<organism evidence="5 6">
    <name type="scientific">Pradoshia eiseniae</name>
    <dbReference type="NCBI Taxonomy" id="2064768"/>
    <lineage>
        <taxon>Bacteria</taxon>
        <taxon>Bacillati</taxon>
        <taxon>Bacillota</taxon>
        <taxon>Bacilli</taxon>
        <taxon>Bacillales</taxon>
        <taxon>Bacillaceae</taxon>
        <taxon>Pradoshia</taxon>
    </lineage>
</organism>
<gene>
    <name evidence="5" type="ORF">CYL18_16110</name>
</gene>
<dbReference type="PANTHER" id="PTHR43537">
    <property type="entry name" value="TRANSCRIPTIONAL REGULATOR, GNTR FAMILY"/>
    <property type="match status" value="1"/>
</dbReference>
<keyword evidence="3" id="KW-0804">Transcription</keyword>
<dbReference type="Proteomes" id="UP000239663">
    <property type="component" value="Unassembled WGS sequence"/>
</dbReference>
<dbReference type="AlphaFoldDB" id="A0A2S7MWG0"/>
<dbReference type="SUPFAM" id="SSF48008">
    <property type="entry name" value="GntR ligand-binding domain-like"/>
    <property type="match status" value="1"/>
</dbReference>
<accession>A0A2S7MWG0</accession>
<dbReference type="PROSITE" id="PS50949">
    <property type="entry name" value="HTH_GNTR"/>
    <property type="match status" value="1"/>
</dbReference>
<dbReference type="GO" id="GO:0003677">
    <property type="term" value="F:DNA binding"/>
    <property type="evidence" value="ECO:0007669"/>
    <property type="project" value="UniProtKB-KW"/>
</dbReference>
<evidence type="ECO:0000259" key="4">
    <source>
        <dbReference type="PROSITE" id="PS50949"/>
    </source>
</evidence>
<feature type="domain" description="HTH gntR-type" evidence="4">
    <location>
        <begin position="28"/>
        <end position="95"/>
    </location>
</feature>
<dbReference type="PANTHER" id="PTHR43537:SF5">
    <property type="entry name" value="UXU OPERON TRANSCRIPTIONAL REGULATOR"/>
    <property type="match status" value="1"/>
</dbReference>
<dbReference type="SUPFAM" id="SSF46785">
    <property type="entry name" value="Winged helix' DNA-binding domain"/>
    <property type="match status" value="1"/>
</dbReference>
<proteinExistence type="predicted"/>
<dbReference type="InterPro" id="IPR008920">
    <property type="entry name" value="TF_FadR/GntR_C"/>
</dbReference>
<keyword evidence="2" id="KW-0238">DNA-binding</keyword>
<keyword evidence="1" id="KW-0805">Transcription regulation</keyword>
<evidence type="ECO:0000313" key="6">
    <source>
        <dbReference type="Proteomes" id="UP000239663"/>
    </source>
</evidence>
<evidence type="ECO:0000313" key="5">
    <source>
        <dbReference type="EMBL" id="PQD94099.1"/>
    </source>
</evidence>
<dbReference type="InterPro" id="IPR036390">
    <property type="entry name" value="WH_DNA-bd_sf"/>
</dbReference>
<dbReference type="Gene3D" id="1.10.10.10">
    <property type="entry name" value="Winged helix-like DNA-binding domain superfamily/Winged helix DNA-binding domain"/>
    <property type="match status" value="1"/>
</dbReference>
<evidence type="ECO:0000256" key="3">
    <source>
        <dbReference type="ARBA" id="ARBA00023163"/>
    </source>
</evidence>
<dbReference type="InterPro" id="IPR000524">
    <property type="entry name" value="Tscrpt_reg_HTH_GntR"/>
</dbReference>
<sequence>MMFNGEYIVVLIGVRSIMLEMSARLPGENNINFTYRAIREGILSLELKPGQLLNVGELSEALKVSSTPIKNALWKLQQEHLVDLIPQVGSYVSKIDLELVEEAAGMWFDLEKECLKSACHEFPKDNLNQLKRNLNFQEMLLDQQSNFPNPKEFIREFCKLDEEFHSIIFDGLRRNTTWKAISYMASDYHRLIMRHQVKENVKQMIAEHRDIISIIEKREREQVETVLRDHIFRPMEDWGTGHKMDISEFALT</sequence>
<dbReference type="GO" id="GO:0003700">
    <property type="term" value="F:DNA-binding transcription factor activity"/>
    <property type="evidence" value="ECO:0007669"/>
    <property type="project" value="InterPro"/>
</dbReference>
<keyword evidence="6" id="KW-1185">Reference proteome</keyword>
<dbReference type="Gene3D" id="1.20.120.530">
    <property type="entry name" value="GntR ligand-binding domain-like"/>
    <property type="match status" value="1"/>
</dbReference>
<reference evidence="5 6" key="1">
    <citation type="submission" date="2017-12" db="EMBL/GenBank/DDBJ databases">
        <title>Taxonomic description and draft genome of Pradoshia cofamensis Gen. nov., sp. nov., a thermotolerant bacillale isolated from anterior gut of earthworm Eisenia fetida.</title>
        <authorList>
            <person name="Saha T."/>
            <person name="Chakraborty R."/>
        </authorList>
    </citation>
    <scope>NUCLEOTIDE SEQUENCE [LARGE SCALE GENOMIC DNA]</scope>
    <source>
        <strain evidence="5 6">EAG3</strain>
    </source>
</reference>
<dbReference type="SMART" id="SM00345">
    <property type="entry name" value="HTH_GNTR"/>
    <property type="match status" value="1"/>
</dbReference>
<dbReference type="InterPro" id="IPR036388">
    <property type="entry name" value="WH-like_DNA-bd_sf"/>
</dbReference>
<name>A0A2S7MWG0_9BACI</name>
<comment type="caution">
    <text evidence="5">The sequence shown here is derived from an EMBL/GenBank/DDBJ whole genome shotgun (WGS) entry which is preliminary data.</text>
</comment>
<evidence type="ECO:0000256" key="2">
    <source>
        <dbReference type="ARBA" id="ARBA00023125"/>
    </source>
</evidence>